<keyword evidence="5 8" id="KW-1133">Transmembrane helix</keyword>
<feature type="transmembrane region" description="Helical" evidence="8">
    <location>
        <begin position="661"/>
        <end position="683"/>
    </location>
</feature>
<comment type="caution">
    <text evidence="13">The sequence shown here is derived from an EMBL/GenBank/DDBJ whole genome shotgun (WGS) entry which is preliminary data.</text>
</comment>
<evidence type="ECO:0000256" key="4">
    <source>
        <dbReference type="ARBA" id="ARBA00022692"/>
    </source>
</evidence>
<dbReference type="InterPro" id="IPR003864">
    <property type="entry name" value="CSC1/OSCA1-like_7TM"/>
</dbReference>
<gene>
    <name evidence="13" type="ORF">CC78DRAFT_550052</name>
</gene>
<dbReference type="OrthoDB" id="1076608at2759"/>
<keyword evidence="14" id="KW-1185">Reference proteome</keyword>
<proteinExistence type="inferred from homology"/>
<dbReference type="InterPro" id="IPR022257">
    <property type="entry name" value="PHM7_ext"/>
</dbReference>
<dbReference type="AlphaFoldDB" id="A0A9P4TS83"/>
<evidence type="ECO:0000259" key="12">
    <source>
        <dbReference type="Pfam" id="PF14703"/>
    </source>
</evidence>
<dbReference type="GO" id="GO:0005886">
    <property type="term" value="C:plasma membrane"/>
    <property type="evidence" value="ECO:0007669"/>
    <property type="project" value="TreeGrafter"/>
</dbReference>
<name>A0A9P4TS83_9PLEO</name>
<keyword evidence="4 8" id="KW-0812">Transmembrane</keyword>
<reference evidence="14" key="1">
    <citation type="journal article" date="2020" name="Stud. Mycol.">
        <title>101 Dothideomycetes genomes: A test case for predicting lifestyles and emergence of pathogens.</title>
        <authorList>
            <person name="Haridas S."/>
            <person name="Albert R."/>
            <person name="Binder M."/>
            <person name="Bloem J."/>
            <person name="LaButti K."/>
            <person name="Salamov A."/>
            <person name="Andreopoulos B."/>
            <person name="Baker S."/>
            <person name="Barry K."/>
            <person name="Bills G."/>
            <person name="Bluhm B."/>
            <person name="Cannon C."/>
            <person name="Castanera R."/>
            <person name="Culley D."/>
            <person name="Daum C."/>
            <person name="Ezra D."/>
            <person name="Gonzalez J."/>
            <person name="Henrissat B."/>
            <person name="Kuo A."/>
            <person name="Liang C."/>
            <person name="Lipzen A."/>
            <person name="Lutzoni F."/>
            <person name="Magnuson J."/>
            <person name="Mondo S."/>
            <person name="Nolan M."/>
            <person name="Ohm R."/>
            <person name="Pangilinan J."/>
            <person name="Park H.-J."/>
            <person name="Ramirez L."/>
            <person name="Alfaro M."/>
            <person name="Sun H."/>
            <person name="Tritt A."/>
            <person name="Yoshinaga Y."/>
            <person name="Zwiers L.-H."/>
            <person name="Turgeon B."/>
            <person name="Goodwin S."/>
            <person name="Spatafora J."/>
            <person name="Crous P."/>
            <person name="Grigoriev I."/>
        </authorList>
    </citation>
    <scope>NUCLEOTIDE SEQUENCE [LARGE SCALE GENOMIC DNA]</scope>
    <source>
        <strain evidence="14">CBS 304.66</strain>
    </source>
</reference>
<feature type="region of interest" description="Disordered" evidence="7">
    <location>
        <begin position="280"/>
        <end position="300"/>
    </location>
</feature>
<evidence type="ECO:0000313" key="13">
    <source>
        <dbReference type="EMBL" id="KAF2271120.1"/>
    </source>
</evidence>
<feature type="transmembrane region" description="Helical" evidence="8">
    <location>
        <begin position="689"/>
        <end position="706"/>
    </location>
</feature>
<feature type="transmembrane region" description="Helical" evidence="8">
    <location>
        <begin position="414"/>
        <end position="436"/>
    </location>
</feature>
<feature type="transmembrane region" description="Helical" evidence="8">
    <location>
        <begin position="165"/>
        <end position="184"/>
    </location>
</feature>
<feature type="transmembrane region" description="Helical" evidence="8">
    <location>
        <begin position="456"/>
        <end position="476"/>
    </location>
</feature>
<feature type="transmembrane region" description="Helical" evidence="8">
    <location>
        <begin position="624"/>
        <end position="640"/>
    </location>
</feature>
<dbReference type="Pfam" id="PF13967">
    <property type="entry name" value="RSN1_TM"/>
    <property type="match status" value="1"/>
</dbReference>
<feature type="transmembrane region" description="Helical" evidence="8">
    <location>
        <begin position="118"/>
        <end position="137"/>
    </location>
</feature>
<evidence type="ECO:0000256" key="1">
    <source>
        <dbReference type="ARBA" id="ARBA00004141"/>
    </source>
</evidence>
<dbReference type="Pfam" id="PF12621">
    <property type="entry name" value="PHM7_ext"/>
    <property type="match status" value="1"/>
</dbReference>
<evidence type="ECO:0000259" key="9">
    <source>
        <dbReference type="Pfam" id="PF02714"/>
    </source>
</evidence>
<feature type="domain" description="CSC1/OSCA1-like N-terminal transmembrane" evidence="11">
    <location>
        <begin position="38"/>
        <end position="186"/>
    </location>
</feature>
<dbReference type="InterPro" id="IPR027815">
    <property type="entry name" value="CSC1/OSCA1-like_cyt"/>
</dbReference>
<sequence>MDSQSVIDALELVLMENGTLTAWDGKPKPRGSASLASVLSAFVPTWLTATLFVAVFIVIRDRCPKIYSPRTYIGTIPEKDRTPTERRSYFDWFHTLRVVPDKFTLYHHSLDSYLFLRFLRTTIFICVVGIGLTWPILMPVNAAGGGTSSQLDKVTIGNVSKKKHLYAHAVLAWVYFSFVMFTVARERLWLIGLRQAWNVSKPNAKRLSSRTVLFLSAPKEALEEKNMHRYFGDDAVRIWPAIKAEKLGSLVTERNGAVEQLENAELDLILKADKKGKKIARKSNGRNGAAPTYDGLPEDMRKSLRPTHRLKTKSVGKQVDSIEWFRDHIKEKETQIEKARDSYHREAHESYGAAALFVEFRTLAAAQRAYQQITSSGVLELTPRYTGIMPGEVIWDNLTLIPARRVSQDGMAHALVIAVIIFWSIPVAFVSAISNVSYLAQKYQWLGFLNKLPDPVMGLLTGLVPPLATSLLSKYVPNIFRYIFKTFGEPTNTSAELKVLKWYYVFQVAQVFLVTTLSSGATAVISQVASDITSVPTILAQQLPSSSNFYLTYFIVQGLTSSSDNLLNYSDLLSYLFFNRFFDKTPRQKYNRYTSMRGIAWGKVFPKFVNFVIIAIVYSCIQPLVLGFAATGIALFYFSYRYMLLYTVQAKIDTKGHCYTLALQQMLTGVYLAELCLIGLFGLRKAQGPSIMTAILFIVTVLYNAAMNRYLAPLEKYLPVDLTAEEADDSEQTPLLDSAEQGEALHPTASHIRRAAQHVPRRVLDPMSRFFQPHIFASHNALRAWLKEGDFDEEDVPQYTEDDVQKAYLNPALTSPTPVAWMPRDWMGVSRTEIAECEGKGLRASDQGAWIDERGRVKWKEEDFGEVPVFKKGVKW</sequence>
<evidence type="ECO:0000256" key="7">
    <source>
        <dbReference type="SAM" id="MobiDB-lite"/>
    </source>
</evidence>
<feature type="domain" description="10TM putative phosphate transporter extracellular tail" evidence="10">
    <location>
        <begin position="770"/>
        <end position="862"/>
    </location>
</feature>
<keyword evidence="6 8" id="KW-0472">Membrane</keyword>
<dbReference type="Pfam" id="PF02714">
    <property type="entry name" value="RSN1_7TM"/>
    <property type="match status" value="1"/>
</dbReference>
<dbReference type="Pfam" id="PF14703">
    <property type="entry name" value="PHM7_cyt"/>
    <property type="match status" value="1"/>
</dbReference>
<dbReference type="EMBL" id="ML986578">
    <property type="protein sequence ID" value="KAF2271120.1"/>
    <property type="molecule type" value="Genomic_DNA"/>
</dbReference>
<evidence type="ECO:0000256" key="5">
    <source>
        <dbReference type="ARBA" id="ARBA00022989"/>
    </source>
</evidence>
<dbReference type="Proteomes" id="UP000800093">
    <property type="component" value="Unassembled WGS sequence"/>
</dbReference>
<dbReference type="GO" id="GO:0005227">
    <property type="term" value="F:calcium-activated cation channel activity"/>
    <property type="evidence" value="ECO:0007669"/>
    <property type="project" value="InterPro"/>
</dbReference>
<evidence type="ECO:0000313" key="14">
    <source>
        <dbReference type="Proteomes" id="UP000800093"/>
    </source>
</evidence>
<organism evidence="13 14">
    <name type="scientific">Lojkania enalia</name>
    <dbReference type="NCBI Taxonomy" id="147567"/>
    <lineage>
        <taxon>Eukaryota</taxon>
        <taxon>Fungi</taxon>
        <taxon>Dikarya</taxon>
        <taxon>Ascomycota</taxon>
        <taxon>Pezizomycotina</taxon>
        <taxon>Dothideomycetes</taxon>
        <taxon>Pleosporomycetidae</taxon>
        <taxon>Pleosporales</taxon>
        <taxon>Pleosporales incertae sedis</taxon>
        <taxon>Lojkania</taxon>
    </lineage>
</organism>
<evidence type="ECO:0000256" key="3">
    <source>
        <dbReference type="ARBA" id="ARBA00022448"/>
    </source>
</evidence>
<dbReference type="PANTHER" id="PTHR13018">
    <property type="entry name" value="PROBABLE MEMBRANE PROTEIN DUF221-RELATED"/>
    <property type="match status" value="1"/>
</dbReference>
<dbReference type="InterPro" id="IPR032880">
    <property type="entry name" value="CSC1/OSCA1-like_N"/>
</dbReference>
<evidence type="ECO:0000259" key="10">
    <source>
        <dbReference type="Pfam" id="PF12621"/>
    </source>
</evidence>
<dbReference type="InterPro" id="IPR045122">
    <property type="entry name" value="Csc1-like"/>
</dbReference>
<comment type="subcellular location">
    <subcellularLocation>
        <location evidence="1">Membrane</location>
        <topology evidence="1">Multi-pass membrane protein</topology>
    </subcellularLocation>
</comment>
<dbReference type="PANTHER" id="PTHR13018:SF26">
    <property type="entry name" value="DOMAIN PROTEIN, PUTATIVE (AFU_ORTHOLOGUE AFUA_5G10920)-RELATED"/>
    <property type="match status" value="1"/>
</dbReference>
<evidence type="ECO:0000259" key="11">
    <source>
        <dbReference type="Pfam" id="PF13967"/>
    </source>
</evidence>
<evidence type="ECO:0000256" key="6">
    <source>
        <dbReference type="ARBA" id="ARBA00023136"/>
    </source>
</evidence>
<keyword evidence="3" id="KW-0813">Transport</keyword>
<evidence type="ECO:0000256" key="8">
    <source>
        <dbReference type="SAM" id="Phobius"/>
    </source>
</evidence>
<accession>A0A9P4TS83</accession>
<feature type="domain" description="CSC1/OSCA1-like 7TM region" evidence="9">
    <location>
        <begin position="413"/>
        <end position="681"/>
    </location>
</feature>
<comment type="similarity">
    <text evidence="2">Belongs to the CSC1 (TC 1.A.17) family.</text>
</comment>
<protein>
    <submittedName>
        <fullName evidence="13">DUF221-domain-containing protein</fullName>
    </submittedName>
</protein>
<feature type="transmembrane region" description="Helical" evidence="8">
    <location>
        <begin position="35"/>
        <end position="59"/>
    </location>
</feature>
<feature type="domain" description="CSC1/OSCA1-like cytosolic" evidence="12">
    <location>
        <begin position="209"/>
        <end position="397"/>
    </location>
</feature>
<feature type="transmembrane region" description="Helical" evidence="8">
    <location>
        <begin position="598"/>
        <end position="618"/>
    </location>
</feature>
<evidence type="ECO:0000256" key="2">
    <source>
        <dbReference type="ARBA" id="ARBA00007779"/>
    </source>
</evidence>